<evidence type="ECO:0000256" key="6">
    <source>
        <dbReference type="ARBA" id="ARBA00022840"/>
    </source>
</evidence>
<accession>A0A9D1ITE4</accession>
<dbReference type="PROSITE" id="PS50893">
    <property type="entry name" value="ABC_TRANSPORTER_2"/>
    <property type="match status" value="2"/>
</dbReference>
<dbReference type="SUPFAM" id="SSF52540">
    <property type="entry name" value="P-loop containing nucleoside triphosphate hydrolases"/>
    <property type="match status" value="2"/>
</dbReference>
<dbReference type="Gene3D" id="3.40.50.300">
    <property type="entry name" value="P-loop containing nucleotide triphosphate hydrolases"/>
    <property type="match status" value="2"/>
</dbReference>
<dbReference type="PANTHER" id="PTHR43553">
    <property type="entry name" value="HEAVY METAL TRANSPORTER"/>
    <property type="match status" value="1"/>
</dbReference>
<keyword evidence="6 10" id="KW-0067">ATP-binding</keyword>
<dbReference type="GO" id="GO:0016887">
    <property type="term" value="F:ATP hydrolysis activity"/>
    <property type="evidence" value="ECO:0007669"/>
    <property type="project" value="InterPro"/>
</dbReference>
<name>A0A9D1ITE4_9FIRM</name>
<evidence type="ECO:0000256" key="3">
    <source>
        <dbReference type="ARBA" id="ARBA00022448"/>
    </source>
</evidence>
<keyword evidence="4" id="KW-1003">Cell membrane</keyword>
<dbReference type="Pfam" id="PF00005">
    <property type="entry name" value="ABC_tran"/>
    <property type="match status" value="2"/>
</dbReference>
<dbReference type="InterPro" id="IPR017871">
    <property type="entry name" value="ABC_transporter-like_CS"/>
</dbReference>
<evidence type="ECO:0000313" key="11">
    <source>
        <dbReference type="Proteomes" id="UP000824082"/>
    </source>
</evidence>
<comment type="subcellular location">
    <subcellularLocation>
        <location evidence="1">Cell membrane</location>
        <topology evidence="1">Peripheral membrane protein</topology>
    </subcellularLocation>
</comment>
<dbReference type="InterPro" id="IPR003593">
    <property type="entry name" value="AAA+_ATPase"/>
</dbReference>
<gene>
    <name evidence="10" type="ORF">IAD19_04660</name>
</gene>
<comment type="similarity">
    <text evidence="2">Belongs to the ABC transporter superfamily.</text>
</comment>
<dbReference type="InterPro" id="IPR027417">
    <property type="entry name" value="P-loop_NTPase"/>
</dbReference>
<dbReference type="Proteomes" id="UP000824082">
    <property type="component" value="Unassembled WGS sequence"/>
</dbReference>
<evidence type="ECO:0000256" key="8">
    <source>
        <dbReference type="ARBA" id="ARBA00023136"/>
    </source>
</evidence>
<organism evidence="10 11">
    <name type="scientific">Candidatus Egerieicola faecale</name>
    <dbReference type="NCBI Taxonomy" id="2840774"/>
    <lineage>
        <taxon>Bacteria</taxon>
        <taxon>Bacillati</taxon>
        <taxon>Bacillota</taxon>
        <taxon>Clostridia</taxon>
        <taxon>Eubacteriales</taxon>
        <taxon>Oscillospiraceae</taxon>
        <taxon>Oscillospiraceae incertae sedis</taxon>
        <taxon>Candidatus Egerieicola</taxon>
    </lineage>
</organism>
<proteinExistence type="inferred from homology"/>
<keyword evidence="7" id="KW-1278">Translocase</keyword>
<evidence type="ECO:0000256" key="7">
    <source>
        <dbReference type="ARBA" id="ARBA00022967"/>
    </source>
</evidence>
<feature type="domain" description="ABC transporter" evidence="9">
    <location>
        <begin position="298"/>
        <end position="530"/>
    </location>
</feature>
<dbReference type="GO" id="GO:0005524">
    <property type="term" value="F:ATP binding"/>
    <property type="evidence" value="ECO:0007669"/>
    <property type="project" value="UniProtKB-KW"/>
</dbReference>
<dbReference type="AlphaFoldDB" id="A0A9D1ITE4"/>
<dbReference type="PROSITE" id="PS00211">
    <property type="entry name" value="ABC_TRANSPORTER_1"/>
    <property type="match status" value="1"/>
</dbReference>
<comment type="caution">
    <text evidence="10">The sequence shown here is derived from an EMBL/GenBank/DDBJ whole genome shotgun (WGS) entry which is preliminary data.</text>
</comment>
<evidence type="ECO:0000256" key="1">
    <source>
        <dbReference type="ARBA" id="ARBA00004202"/>
    </source>
</evidence>
<evidence type="ECO:0000256" key="2">
    <source>
        <dbReference type="ARBA" id="ARBA00005417"/>
    </source>
</evidence>
<evidence type="ECO:0000256" key="4">
    <source>
        <dbReference type="ARBA" id="ARBA00022475"/>
    </source>
</evidence>
<dbReference type="CDD" id="cd03225">
    <property type="entry name" value="ABC_cobalt_CbiO_domain1"/>
    <property type="match status" value="1"/>
</dbReference>
<dbReference type="InterPro" id="IPR003439">
    <property type="entry name" value="ABC_transporter-like_ATP-bd"/>
</dbReference>
<protein>
    <submittedName>
        <fullName evidence="10">ATP-binding cassette domain-containing protein</fullName>
    </submittedName>
</protein>
<dbReference type="EMBL" id="DVMX01000093">
    <property type="protein sequence ID" value="HIU41827.1"/>
    <property type="molecule type" value="Genomic_DNA"/>
</dbReference>
<sequence length="552" mass="60393">MTFYHSDTTKTPFLSLQNLSFTYPGGEKPALEQITASVERGELVLLLGGTGSGKTTLLKLIKQLIAPFGTRTGEIRLAGEEVSCLPKETLAREVGYLFQHTQDQLCMPTPLEEMAFGLRQLGSPPAAISRRCGELSCYFGMENWLDTPIEQLSGGQRQLTALASVLAADPSLLLLDEPTAQLDPVHSRSFLEQLLRLHRDNGMTVLAALHQPESIYFQADRVLVLEQGRLLFSGTPEETADFLGKTNHPLFSALPAGCRAVRVLGYPASRGKEPLQEKDLSRLTATPLPAAPPKPPLLTLKEVTAAYPGQSRPVLREVDLQLGAGELFVLLGANGCGKTTLLKTIAGLIPLCSGSIRLEGEKSTLWRPTAFAQVGYLPQDPMELFDADRLEEDLLSYGRSRGLDQAQVEGLLDQPLFSPLKWVWKQNPLDLSGGQRQLAALAKLMLKKPKLLLLDEPGKGLDAAASARLGERLSKLAEEGIAILLSCHDPDFAARYGHRCGFLFHGQLLPAQPPEEFFAGNRFYLTSLQQYFPAKGRMALLPEQLGRKEGRP</sequence>
<keyword evidence="8" id="KW-0472">Membrane</keyword>
<keyword evidence="5" id="KW-0547">Nucleotide-binding</keyword>
<dbReference type="GO" id="GO:0043190">
    <property type="term" value="C:ATP-binding cassette (ABC) transporter complex"/>
    <property type="evidence" value="ECO:0007669"/>
    <property type="project" value="TreeGrafter"/>
</dbReference>
<reference evidence="10" key="2">
    <citation type="journal article" date="2021" name="PeerJ">
        <title>Extensive microbial diversity within the chicken gut microbiome revealed by metagenomics and culture.</title>
        <authorList>
            <person name="Gilroy R."/>
            <person name="Ravi A."/>
            <person name="Getino M."/>
            <person name="Pursley I."/>
            <person name="Horton D.L."/>
            <person name="Alikhan N.F."/>
            <person name="Baker D."/>
            <person name="Gharbi K."/>
            <person name="Hall N."/>
            <person name="Watson M."/>
            <person name="Adriaenssens E.M."/>
            <person name="Foster-Nyarko E."/>
            <person name="Jarju S."/>
            <person name="Secka A."/>
            <person name="Antonio M."/>
            <person name="Oren A."/>
            <person name="Chaudhuri R.R."/>
            <person name="La Ragione R."/>
            <person name="Hildebrand F."/>
            <person name="Pallen M.J."/>
        </authorList>
    </citation>
    <scope>NUCLEOTIDE SEQUENCE</scope>
    <source>
        <strain evidence="10">4509</strain>
    </source>
</reference>
<feature type="domain" description="ABC transporter" evidence="9">
    <location>
        <begin position="14"/>
        <end position="252"/>
    </location>
</feature>
<dbReference type="InterPro" id="IPR015856">
    <property type="entry name" value="ABC_transpr_CbiO/EcfA_su"/>
</dbReference>
<dbReference type="GO" id="GO:0042626">
    <property type="term" value="F:ATPase-coupled transmembrane transporter activity"/>
    <property type="evidence" value="ECO:0007669"/>
    <property type="project" value="TreeGrafter"/>
</dbReference>
<dbReference type="SMART" id="SM00382">
    <property type="entry name" value="AAA"/>
    <property type="match status" value="2"/>
</dbReference>
<evidence type="ECO:0000313" key="10">
    <source>
        <dbReference type="EMBL" id="HIU41827.1"/>
    </source>
</evidence>
<reference evidence="10" key="1">
    <citation type="submission" date="2020-10" db="EMBL/GenBank/DDBJ databases">
        <authorList>
            <person name="Gilroy R."/>
        </authorList>
    </citation>
    <scope>NUCLEOTIDE SEQUENCE</scope>
    <source>
        <strain evidence="10">4509</strain>
    </source>
</reference>
<evidence type="ECO:0000256" key="5">
    <source>
        <dbReference type="ARBA" id="ARBA00022741"/>
    </source>
</evidence>
<keyword evidence="3" id="KW-0813">Transport</keyword>
<evidence type="ECO:0000259" key="9">
    <source>
        <dbReference type="PROSITE" id="PS50893"/>
    </source>
</evidence>
<dbReference type="InterPro" id="IPR050095">
    <property type="entry name" value="ECF_ABC_transporter_ATP-bd"/>
</dbReference>